<reference evidence="6" key="1">
    <citation type="submission" date="2016-10" db="EMBL/GenBank/DDBJ databases">
        <authorList>
            <person name="Varghese N."/>
            <person name="Submissions S."/>
        </authorList>
    </citation>
    <scope>NUCLEOTIDE SEQUENCE [LARGE SCALE GENOMIC DNA]</scope>
    <source>
        <strain evidence="6">OV426</strain>
    </source>
</reference>
<evidence type="ECO:0000313" key="6">
    <source>
        <dbReference type="Proteomes" id="UP000198968"/>
    </source>
</evidence>
<evidence type="ECO:0000256" key="1">
    <source>
        <dbReference type="ARBA" id="ARBA00023015"/>
    </source>
</evidence>
<dbReference type="AlphaFoldDB" id="A0A1I5EH99"/>
<keyword evidence="3" id="KW-0804">Transcription</keyword>
<gene>
    <name evidence="5" type="ORF">SAMN05428971_2935</name>
</gene>
<name>A0A1I5EH99_9GAMM</name>
<dbReference type="SUPFAM" id="SSF46785">
    <property type="entry name" value="Winged helix' DNA-binding domain"/>
    <property type="match status" value="1"/>
</dbReference>
<dbReference type="PANTHER" id="PTHR33204:SF17">
    <property type="entry name" value="TRANSCRIPTIONAL REGULATORY PROTEIN"/>
    <property type="match status" value="1"/>
</dbReference>
<dbReference type="EMBL" id="FOVG01000003">
    <property type="protein sequence ID" value="SFO10847.1"/>
    <property type="molecule type" value="Genomic_DNA"/>
</dbReference>
<evidence type="ECO:0000313" key="5">
    <source>
        <dbReference type="EMBL" id="SFO10847.1"/>
    </source>
</evidence>
<dbReference type="Gene3D" id="1.10.10.10">
    <property type="entry name" value="Winged helix-like DNA-binding domain superfamily/Winged helix DNA-binding domain"/>
    <property type="match status" value="1"/>
</dbReference>
<protein>
    <submittedName>
        <fullName evidence="5">Transcriptional regulator, HxlR family</fullName>
    </submittedName>
</protein>
<keyword evidence="2" id="KW-0238">DNA-binding</keyword>
<keyword evidence="1" id="KW-0805">Transcription regulation</keyword>
<feature type="domain" description="HTH hxlR-type" evidence="4">
    <location>
        <begin position="15"/>
        <end position="112"/>
    </location>
</feature>
<organism evidence="5 6">
    <name type="scientific">Candidatus Pantoea varia</name>
    <dbReference type="NCBI Taxonomy" id="1881036"/>
    <lineage>
        <taxon>Bacteria</taxon>
        <taxon>Pseudomonadati</taxon>
        <taxon>Pseudomonadota</taxon>
        <taxon>Gammaproteobacteria</taxon>
        <taxon>Enterobacterales</taxon>
        <taxon>Erwiniaceae</taxon>
        <taxon>Pantoea</taxon>
    </lineage>
</organism>
<dbReference type="InterPro" id="IPR036388">
    <property type="entry name" value="WH-like_DNA-bd_sf"/>
</dbReference>
<evidence type="ECO:0000256" key="3">
    <source>
        <dbReference type="ARBA" id="ARBA00023163"/>
    </source>
</evidence>
<accession>A0A1I5EH99</accession>
<dbReference type="RefSeq" id="WP_254772483.1">
    <property type="nucleotide sequence ID" value="NZ_FOVG01000003.1"/>
</dbReference>
<proteinExistence type="predicted"/>
<evidence type="ECO:0000256" key="2">
    <source>
        <dbReference type="ARBA" id="ARBA00023125"/>
    </source>
</evidence>
<dbReference type="PROSITE" id="PS51118">
    <property type="entry name" value="HTH_HXLR"/>
    <property type="match status" value="1"/>
</dbReference>
<dbReference type="InterPro" id="IPR036390">
    <property type="entry name" value="WH_DNA-bd_sf"/>
</dbReference>
<dbReference type="GO" id="GO:0003677">
    <property type="term" value="F:DNA binding"/>
    <property type="evidence" value="ECO:0007669"/>
    <property type="project" value="UniProtKB-KW"/>
</dbReference>
<keyword evidence="6" id="KW-1185">Reference proteome</keyword>
<sequence length="151" mass="16928">MKKNMNEENNPIFQCPVARGLESVGDAWSILILRDAHAGLTRFDQFRKNLGIAPTMLTRRLGSLVEAGVLNKRVYSERPLREEYVLTEAGFDFLPVLMMFGAWAQRNCGNNLASYIDEETGMEIHPVGIDAVTGAKLGSRPMRMNVPFKPE</sequence>
<evidence type="ECO:0000259" key="4">
    <source>
        <dbReference type="PROSITE" id="PS51118"/>
    </source>
</evidence>
<dbReference type="Pfam" id="PF01638">
    <property type="entry name" value="HxlR"/>
    <property type="match status" value="1"/>
</dbReference>
<dbReference type="Proteomes" id="UP000198968">
    <property type="component" value="Unassembled WGS sequence"/>
</dbReference>
<dbReference type="PANTHER" id="PTHR33204">
    <property type="entry name" value="TRANSCRIPTIONAL REGULATOR, MARR FAMILY"/>
    <property type="match status" value="1"/>
</dbReference>
<dbReference type="InterPro" id="IPR002577">
    <property type="entry name" value="HTH_HxlR"/>
</dbReference>